<evidence type="ECO:0000256" key="2">
    <source>
        <dbReference type="SAM" id="SignalP"/>
    </source>
</evidence>
<sequence length="147" mass="16724">MRTLKHTLIHPGLLYMFLVVGETGVPGGNLRRHGKNMQTPHRKAPSRWESNPGPSCCEARALTAVLPCCSYFPDNVESNSNHSFKYLPGKSRSHHLQMMMSKDELQEEQRVQREQLAAIFQLLKNNQDTFGDLSQGDVEEQLKLYSI</sequence>
<evidence type="ECO:0000313" key="4">
    <source>
        <dbReference type="Ensembl" id="ENSNMLP00000035986.1"/>
    </source>
</evidence>
<accession>A0A8C6UMB3</accession>
<keyword evidence="2" id="KW-0732">Signal</keyword>
<evidence type="ECO:0000256" key="1">
    <source>
        <dbReference type="SAM" id="MobiDB-lite"/>
    </source>
</evidence>
<protein>
    <recommendedName>
        <fullName evidence="3">Matrix-remodeling-associated protein 7 helical domain-containing protein</fullName>
    </recommendedName>
</protein>
<keyword evidence="5" id="KW-1185">Reference proteome</keyword>
<dbReference type="InterPro" id="IPR026622">
    <property type="entry name" value="Mxra7"/>
</dbReference>
<reference evidence="4" key="2">
    <citation type="submission" date="2025-09" db="UniProtKB">
        <authorList>
            <consortium name="Ensembl"/>
        </authorList>
    </citation>
    <scope>IDENTIFICATION</scope>
</reference>
<name>A0A8C6UMB3_9GOBI</name>
<dbReference type="PANTHER" id="PTHR21845:SF2">
    <property type="entry name" value="MATRIX-REMODELING-ASSOCIATED PROTEIN 7"/>
    <property type="match status" value="1"/>
</dbReference>
<dbReference type="Pfam" id="PF25473">
    <property type="entry name" value="MXRA7_helical"/>
    <property type="match status" value="1"/>
</dbReference>
<dbReference type="AlphaFoldDB" id="A0A8C6UMB3"/>
<feature type="compositionally biased region" description="Basic residues" evidence="1">
    <location>
        <begin position="30"/>
        <end position="45"/>
    </location>
</feature>
<dbReference type="PANTHER" id="PTHR21845">
    <property type="entry name" value="TRANSMEMBRANE ANCHOR PROTEIN 1"/>
    <property type="match status" value="1"/>
</dbReference>
<feature type="region of interest" description="Disordered" evidence="1">
    <location>
        <begin position="29"/>
        <end position="52"/>
    </location>
</feature>
<organism evidence="4 5">
    <name type="scientific">Neogobius melanostomus</name>
    <name type="common">round goby</name>
    <dbReference type="NCBI Taxonomy" id="47308"/>
    <lineage>
        <taxon>Eukaryota</taxon>
        <taxon>Metazoa</taxon>
        <taxon>Chordata</taxon>
        <taxon>Craniata</taxon>
        <taxon>Vertebrata</taxon>
        <taxon>Euteleostomi</taxon>
        <taxon>Actinopterygii</taxon>
        <taxon>Neopterygii</taxon>
        <taxon>Teleostei</taxon>
        <taxon>Neoteleostei</taxon>
        <taxon>Acanthomorphata</taxon>
        <taxon>Gobiaria</taxon>
        <taxon>Gobiiformes</taxon>
        <taxon>Gobioidei</taxon>
        <taxon>Gobiidae</taxon>
        <taxon>Benthophilinae</taxon>
        <taxon>Neogobiini</taxon>
        <taxon>Neogobius</taxon>
    </lineage>
</organism>
<dbReference type="InterPro" id="IPR057534">
    <property type="entry name" value="MXRA7_helical"/>
</dbReference>
<reference evidence="4" key="1">
    <citation type="submission" date="2025-08" db="UniProtKB">
        <authorList>
            <consortium name="Ensembl"/>
        </authorList>
    </citation>
    <scope>IDENTIFICATION</scope>
</reference>
<dbReference type="Proteomes" id="UP000694523">
    <property type="component" value="Unplaced"/>
</dbReference>
<feature type="domain" description="Matrix-remodeling-associated protein 7 helical" evidence="3">
    <location>
        <begin position="86"/>
        <end position="147"/>
    </location>
</feature>
<evidence type="ECO:0000313" key="5">
    <source>
        <dbReference type="Proteomes" id="UP000694523"/>
    </source>
</evidence>
<evidence type="ECO:0000259" key="3">
    <source>
        <dbReference type="Pfam" id="PF25473"/>
    </source>
</evidence>
<feature type="signal peptide" evidence="2">
    <location>
        <begin position="1"/>
        <end position="23"/>
    </location>
</feature>
<feature type="chain" id="PRO_5034185639" description="Matrix-remodeling-associated protein 7 helical domain-containing protein" evidence="2">
    <location>
        <begin position="24"/>
        <end position="147"/>
    </location>
</feature>
<proteinExistence type="predicted"/>
<dbReference type="Ensembl" id="ENSNMLT00000040116.1">
    <property type="protein sequence ID" value="ENSNMLP00000035986.1"/>
    <property type="gene ID" value="ENSNMLG00000022367.1"/>
</dbReference>